<protein>
    <submittedName>
        <fullName evidence="1">Ac-like transposase</fullName>
    </submittedName>
</protein>
<evidence type="ECO:0000313" key="2">
    <source>
        <dbReference type="Proteomes" id="UP000829398"/>
    </source>
</evidence>
<comment type="caution">
    <text evidence="1">The sequence shown here is derived from an EMBL/GenBank/DDBJ whole genome shotgun (WGS) entry which is preliminary data.</text>
</comment>
<organism evidence="1 2">
    <name type="scientific">Citrus sinensis</name>
    <name type="common">Sweet orange</name>
    <name type="synonym">Citrus aurantium var. sinensis</name>
    <dbReference type="NCBI Taxonomy" id="2711"/>
    <lineage>
        <taxon>Eukaryota</taxon>
        <taxon>Viridiplantae</taxon>
        <taxon>Streptophyta</taxon>
        <taxon>Embryophyta</taxon>
        <taxon>Tracheophyta</taxon>
        <taxon>Spermatophyta</taxon>
        <taxon>Magnoliopsida</taxon>
        <taxon>eudicotyledons</taxon>
        <taxon>Gunneridae</taxon>
        <taxon>Pentapetalae</taxon>
        <taxon>rosids</taxon>
        <taxon>malvids</taxon>
        <taxon>Sapindales</taxon>
        <taxon>Rutaceae</taxon>
        <taxon>Aurantioideae</taxon>
        <taxon>Citrus</taxon>
    </lineage>
</organism>
<evidence type="ECO:0000313" key="1">
    <source>
        <dbReference type="EMBL" id="KAH9680561.1"/>
    </source>
</evidence>
<accession>A0ACB8I0N2</accession>
<sequence>MIIWYDILFVVNTVSKSLQKEDMQIDVAINQLKGLTSFFENYRENGFVFAMISAKEIANEMEIEPKFHEKRIIRRKNKFGENNNEEKILSPEDSFRIDYFVYIVDQAISSITNRFEQFQFYENIFGFLFNFEKLKSLDDESLKSYCINLENILKYDMFSDIDGLDLFSELKVLKEVLHMERNSPLDILNYIKKVDSFPNAFVAYRILLTVPVTVASAERSFSKLKLIKSYLRTTMSQERLNGLAILAIEKNLLAKLEYKILINNFASQKARRIKFN</sequence>
<name>A0ACB8I0N2_CITSI</name>
<dbReference type="EMBL" id="CM039178">
    <property type="protein sequence ID" value="KAH9680561.1"/>
    <property type="molecule type" value="Genomic_DNA"/>
</dbReference>
<keyword evidence="2" id="KW-1185">Reference proteome</keyword>
<reference evidence="2" key="1">
    <citation type="journal article" date="2023" name="Hortic. Res.">
        <title>A chromosome-level phased genome enabling allele-level studies in sweet orange: a case study on citrus Huanglongbing tolerance.</title>
        <authorList>
            <person name="Wu B."/>
            <person name="Yu Q."/>
            <person name="Deng Z."/>
            <person name="Duan Y."/>
            <person name="Luo F."/>
            <person name="Gmitter F. Jr."/>
        </authorList>
    </citation>
    <scope>NUCLEOTIDE SEQUENCE [LARGE SCALE GENOMIC DNA]</scope>
    <source>
        <strain evidence="2">cv. Valencia</strain>
    </source>
</reference>
<proteinExistence type="predicted"/>
<dbReference type="Proteomes" id="UP000829398">
    <property type="component" value="Chromosome 9"/>
</dbReference>
<gene>
    <name evidence="1" type="ORF">KPL71_026594</name>
</gene>